<accession>A0A1H0QQ68</accession>
<evidence type="ECO:0000313" key="1">
    <source>
        <dbReference type="EMBL" id="SDP19320.1"/>
    </source>
</evidence>
<name>A0A1H0QQ68_MICTS</name>
<dbReference type="AlphaFoldDB" id="A0A1H0QQ68"/>
<evidence type="ECO:0000313" key="2">
    <source>
        <dbReference type="Proteomes" id="UP000186456"/>
    </source>
</evidence>
<dbReference type="PROSITE" id="PS51257">
    <property type="entry name" value="PROKAR_LIPOPROTEIN"/>
    <property type="match status" value="1"/>
</dbReference>
<sequence>MRARSVVALGLSAVVLGLAGCSSERGRQDVDAVLWRQTMAHEKVGALLDVSQRETGTVLTGLRTAAWDRMGQTPPDVREGAMVVYDLHIAEPTATFSVFLSSGPRPDLPRDGGGLYNGPSEVYTCWDVTATFGRTPATTTRELGTECPPDLVEQLPDDADFVRRDAFDG</sequence>
<protein>
    <recommendedName>
        <fullName evidence="3">Lipoprotein</fullName>
    </recommendedName>
</protein>
<gene>
    <name evidence="1" type="ORF">SAMN04487788_2476</name>
</gene>
<dbReference type="Proteomes" id="UP000186456">
    <property type="component" value="Unassembled WGS sequence"/>
</dbReference>
<proteinExistence type="predicted"/>
<dbReference type="RefSeq" id="WP_143017940.1">
    <property type="nucleotide sequence ID" value="NZ_FNJN01000005.1"/>
</dbReference>
<reference evidence="1 2" key="1">
    <citation type="submission" date="2016-10" db="EMBL/GenBank/DDBJ databases">
        <authorList>
            <person name="de Groot N.N."/>
        </authorList>
    </citation>
    <scope>NUCLEOTIDE SEQUENCE [LARGE SCALE GENOMIC DNA]</scope>
    <source>
        <strain evidence="1 2">StLB037</strain>
    </source>
</reference>
<dbReference type="EMBL" id="FNJN01000005">
    <property type="protein sequence ID" value="SDP19320.1"/>
    <property type="molecule type" value="Genomic_DNA"/>
</dbReference>
<evidence type="ECO:0008006" key="3">
    <source>
        <dbReference type="Google" id="ProtNLM"/>
    </source>
</evidence>
<organism evidence="1 2">
    <name type="scientific">Microbacterium testaceum (strain StLB037)</name>
    <dbReference type="NCBI Taxonomy" id="979556"/>
    <lineage>
        <taxon>Bacteria</taxon>
        <taxon>Bacillati</taxon>
        <taxon>Actinomycetota</taxon>
        <taxon>Actinomycetes</taxon>
        <taxon>Micrococcales</taxon>
        <taxon>Microbacteriaceae</taxon>
        <taxon>Microbacterium</taxon>
    </lineage>
</organism>